<dbReference type="FunFam" id="3.20.20.80:FF:000028">
    <property type="entry name" value="Chitinase domain-containing protein 1"/>
    <property type="match status" value="1"/>
</dbReference>
<dbReference type="AlphaFoldDB" id="A0A9N9TK74"/>
<proteinExistence type="inferred from homology"/>
<keyword evidence="4" id="KW-0964">Secreted</keyword>
<dbReference type="Gene3D" id="3.20.20.80">
    <property type="entry name" value="Glycosidases"/>
    <property type="match status" value="1"/>
</dbReference>
<dbReference type="PROSITE" id="PS51910">
    <property type="entry name" value="GH18_2"/>
    <property type="match status" value="1"/>
</dbReference>
<dbReference type="GO" id="GO:0008061">
    <property type="term" value="F:chitin binding"/>
    <property type="evidence" value="ECO:0007669"/>
    <property type="project" value="InterPro"/>
</dbReference>
<dbReference type="InterPro" id="IPR029070">
    <property type="entry name" value="Chitinase_insertion_sf"/>
</dbReference>
<dbReference type="SMART" id="SM00636">
    <property type="entry name" value="Glyco_18"/>
    <property type="match status" value="1"/>
</dbReference>
<dbReference type="InterPro" id="IPR001223">
    <property type="entry name" value="Glyco_hydro18_cat"/>
</dbReference>
<dbReference type="InterPro" id="IPR017853">
    <property type="entry name" value="GH"/>
</dbReference>
<name>A0A9N9TK74_PHYSR</name>
<evidence type="ECO:0000256" key="4">
    <source>
        <dbReference type="ARBA" id="ARBA00022525"/>
    </source>
</evidence>
<evidence type="ECO:0000256" key="2">
    <source>
        <dbReference type="ARBA" id="ARBA00004613"/>
    </source>
</evidence>
<evidence type="ECO:0000256" key="3">
    <source>
        <dbReference type="ARBA" id="ARBA00009336"/>
    </source>
</evidence>
<dbReference type="EMBL" id="OU900108">
    <property type="protein sequence ID" value="CAG9857856.1"/>
    <property type="molecule type" value="Genomic_DNA"/>
</dbReference>
<feature type="chain" id="PRO_5040346599" description="Chitinase domain-containing protein 1" evidence="8">
    <location>
        <begin position="24"/>
        <end position="403"/>
    </location>
</feature>
<dbReference type="GO" id="GO:0005576">
    <property type="term" value="C:extracellular region"/>
    <property type="evidence" value="ECO:0007669"/>
    <property type="project" value="UniProtKB-SubCell"/>
</dbReference>
<protein>
    <recommendedName>
        <fullName evidence="7">Chitinase domain-containing protein 1</fullName>
    </recommendedName>
</protein>
<dbReference type="PANTHER" id="PTHR46066:SF2">
    <property type="entry name" value="CHITINASE DOMAIN-CONTAINING PROTEIN 1"/>
    <property type="match status" value="1"/>
</dbReference>
<dbReference type="GO" id="GO:0005764">
    <property type="term" value="C:lysosome"/>
    <property type="evidence" value="ECO:0007669"/>
    <property type="project" value="UniProtKB-SubCell"/>
</dbReference>
<dbReference type="Proteomes" id="UP001153712">
    <property type="component" value="Chromosome 15"/>
</dbReference>
<evidence type="ECO:0000256" key="5">
    <source>
        <dbReference type="ARBA" id="ARBA00022729"/>
    </source>
</evidence>
<keyword evidence="11" id="KW-1185">Reference proteome</keyword>
<organism evidence="10 11">
    <name type="scientific">Phyllotreta striolata</name>
    <name type="common">Striped flea beetle</name>
    <name type="synonym">Crioceris striolata</name>
    <dbReference type="NCBI Taxonomy" id="444603"/>
    <lineage>
        <taxon>Eukaryota</taxon>
        <taxon>Metazoa</taxon>
        <taxon>Ecdysozoa</taxon>
        <taxon>Arthropoda</taxon>
        <taxon>Hexapoda</taxon>
        <taxon>Insecta</taxon>
        <taxon>Pterygota</taxon>
        <taxon>Neoptera</taxon>
        <taxon>Endopterygota</taxon>
        <taxon>Coleoptera</taxon>
        <taxon>Polyphaga</taxon>
        <taxon>Cucujiformia</taxon>
        <taxon>Chrysomeloidea</taxon>
        <taxon>Chrysomelidae</taxon>
        <taxon>Galerucinae</taxon>
        <taxon>Alticini</taxon>
        <taxon>Phyllotreta</taxon>
    </lineage>
</organism>
<dbReference type="Gene3D" id="3.10.50.10">
    <property type="match status" value="1"/>
</dbReference>
<dbReference type="PANTHER" id="PTHR46066">
    <property type="entry name" value="CHITINASE DOMAIN-CONTAINING PROTEIN 1 FAMILY MEMBER"/>
    <property type="match status" value="1"/>
</dbReference>
<reference evidence="10" key="1">
    <citation type="submission" date="2022-01" db="EMBL/GenBank/DDBJ databases">
        <authorList>
            <person name="King R."/>
        </authorList>
    </citation>
    <scope>NUCLEOTIDE SEQUENCE</scope>
</reference>
<evidence type="ECO:0000256" key="8">
    <source>
        <dbReference type="SAM" id="SignalP"/>
    </source>
</evidence>
<keyword evidence="5 8" id="KW-0732">Signal</keyword>
<evidence type="ECO:0000256" key="6">
    <source>
        <dbReference type="ARBA" id="ARBA00023228"/>
    </source>
</evidence>
<evidence type="ECO:0000313" key="10">
    <source>
        <dbReference type="EMBL" id="CAG9857856.1"/>
    </source>
</evidence>
<dbReference type="GO" id="GO:0070492">
    <property type="term" value="F:oligosaccharide binding"/>
    <property type="evidence" value="ECO:0007669"/>
    <property type="project" value="TreeGrafter"/>
</dbReference>
<dbReference type="Pfam" id="PF00704">
    <property type="entry name" value="Glyco_hydro_18"/>
    <property type="match status" value="1"/>
</dbReference>
<keyword evidence="6" id="KW-0458">Lysosome</keyword>
<evidence type="ECO:0000313" key="11">
    <source>
        <dbReference type="Proteomes" id="UP001153712"/>
    </source>
</evidence>
<sequence length="403" mass="46595">MKVRLHDFVYISVILACLPTAELTLSRKNPKTKEKTEQKNTTAAEIKAKKGPQDYDVFSKNLVSEKVTAQDIINNQQAFYKEVDDYSFQGMVLGYVTPWNNHGYDVAKIFGNKFTHISPAWLQIRRTGVEKYEITGTHDVDKDWMVAVKNAGRERNLKILPRVLFEGWSNQDYTHLLSSNDEMKAFIRTFVRAAKKHKFNGYVLEVWSTIVRLLKYDVLINFMKELCDSLNIEGLETVLVIPPKRGTDTSGLFTDQHFDALYEHVTAFSLMTYDFSSPRSPGPNSPLPWIENCIASLTSDDTKRWKILAGLNFYGNDYHTNGGSPIVAHEYLDRLRAFDGKLEYNREMAEHFFEYKDRNGKKHIVFYPTLHSINQRLELFKSYNTGVSIWELGQGLDYFYDLL</sequence>
<dbReference type="InterPro" id="IPR011583">
    <property type="entry name" value="Chitinase_II/V-like_cat"/>
</dbReference>
<evidence type="ECO:0000256" key="1">
    <source>
        <dbReference type="ARBA" id="ARBA00004371"/>
    </source>
</evidence>
<evidence type="ECO:0000256" key="7">
    <source>
        <dbReference type="ARBA" id="ARBA00040976"/>
    </source>
</evidence>
<feature type="signal peptide" evidence="8">
    <location>
        <begin position="1"/>
        <end position="23"/>
    </location>
</feature>
<dbReference type="CDD" id="cd02876">
    <property type="entry name" value="GH18_SI-CLP"/>
    <property type="match status" value="1"/>
</dbReference>
<dbReference type="OrthoDB" id="10254444at2759"/>
<comment type="subcellular location">
    <subcellularLocation>
        <location evidence="1">Lysosome</location>
    </subcellularLocation>
    <subcellularLocation>
        <location evidence="2">Secreted</location>
    </subcellularLocation>
</comment>
<dbReference type="GO" id="GO:0005975">
    <property type="term" value="P:carbohydrate metabolic process"/>
    <property type="evidence" value="ECO:0007669"/>
    <property type="project" value="InterPro"/>
</dbReference>
<evidence type="ECO:0000259" key="9">
    <source>
        <dbReference type="PROSITE" id="PS51910"/>
    </source>
</evidence>
<accession>A0A9N9TK74</accession>
<gene>
    <name evidence="10" type="ORF">PHYEVI_LOCUS4254</name>
</gene>
<feature type="domain" description="GH18" evidence="9">
    <location>
        <begin position="90"/>
        <end position="403"/>
    </location>
</feature>
<dbReference type="GO" id="GO:0012505">
    <property type="term" value="C:endomembrane system"/>
    <property type="evidence" value="ECO:0007669"/>
    <property type="project" value="TreeGrafter"/>
</dbReference>
<dbReference type="SUPFAM" id="SSF51445">
    <property type="entry name" value="(Trans)glycosidases"/>
    <property type="match status" value="1"/>
</dbReference>
<dbReference type="FunFam" id="3.10.50.10:FF:000002">
    <property type="entry name" value="Chitinase domain-containing protein 1"/>
    <property type="match status" value="1"/>
</dbReference>
<comment type="similarity">
    <text evidence="3">Belongs to the glycosyl hydrolase 18 family.</text>
</comment>